<dbReference type="AlphaFoldDB" id="A0AA36GFY5"/>
<dbReference type="SMART" id="SM00338">
    <property type="entry name" value="BRLZ"/>
    <property type="match status" value="1"/>
</dbReference>
<proteinExistence type="inferred from homology"/>
<keyword evidence="6" id="KW-0539">Nucleus</keyword>
<evidence type="ECO:0000256" key="4">
    <source>
        <dbReference type="ARBA" id="ARBA00023125"/>
    </source>
</evidence>
<comment type="similarity">
    <text evidence="2">Belongs to the bZIP family.</text>
</comment>
<comment type="caution">
    <text evidence="9">The sequence shown here is derived from an EMBL/GenBank/DDBJ whole genome shotgun (WGS) entry which is preliminary data.</text>
</comment>
<evidence type="ECO:0000256" key="2">
    <source>
        <dbReference type="ARBA" id="ARBA00007163"/>
    </source>
</evidence>
<dbReference type="Proteomes" id="UP001176961">
    <property type="component" value="Unassembled WGS sequence"/>
</dbReference>
<dbReference type="GO" id="GO:0000977">
    <property type="term" value="F:RNA polymerase II transcription regulatory region sequence-specific DNA binding"/>
    <property type="evidence" value="ECO:0007669"/>
    <property type="project" value="TreeGrafter"/>
</dbReference>
<feature type="coiled-coil region" evidence="7">
    <location>
        <begin position="385"/>
        <end position="434"/>
    </location>
</feature>
<evidence type="ECO:0000313" key="10">
    <source>
        <dbReference type="Proteomes" id="UP001176961"/>
    </source>
</evidence>
<protein>
    <recommendedName>
        <fullName evidence="8">BZIP domain-containing protein</fullName>
    </recommendedName>
</protein>
<keyword evidence="5" id="KW-0804">Transcription</keyword>
<gene>
    <name evidence="9" type="ORF">CYNAS_LOCUS1551</name>
</gene>
<accession>A0AA36GFY5</accession>
<evidence type="ECO:0000256" key="6">
    <source>
        <dbReference type="ARBA" id="ARBA00023242"/>
    </source>
</evidence>
<dbReference type="Pfam" id="PF07716">
    <property type="entry name" value="bZIP_2"/>
    <property type="match status" value="1"/>
</dbReference>
<evidence type="ECO:0000256" key="3">
    <source>
        <dbReference type="ARBA" id="ARBA00023015"/>
    </source>
</evidence>
<dbReference type="GO" id="GO:0005634">
    <property type="term" value="C:nucleus"/>
    <property type="evidence" value="ECO:0007669"/>
    <property type="project" value="UniProtKB-SubCell"/>
</dbReference>
<evidence type="ECO:0000256" key="1">
    <source>
        <dbReference type="ARBA" id="ARBA00004123"/>
    </source>
</evidence>
<dbReference type="PROSITE" id="PS00036">
    <property type="entry name" value="BZIP_BASIC"/>
    <property type="match status" value="1"/>
</dbReference>
<organism evidence="9 10">
    <name type="scientific">Cylicocyclus nassatus</name>
    <name type="common">Nematode worm</name>
    <dbReference type="NCBI Taxonomy" id="53992"/>
    <lineage>
        <taxon>Eukaryota</taxon>
        <taxon>Metazoa</taxon>
        <taxon>Ecdysozoa</taxon>
        <taxon>Nematoda</taxon>
        <taxon>Chromadorea</taxon>
        <taxon>Rhabditida</taxon>
        <taxon>Rhabditina</taxon>
        <taxon>Rhabditomorpha</taxon>
        <taxon>Strongyloidea</taxon>
        <taxon>Strongylidae</taxon>
        <taxon>Cylicocyclus</taxon>
    </lineage>
</organism>
<name>A0AA36GFY5_CYLNA</name>
<evidence type="ECO:0000256" key="5">
    <source>
        <dbReference type="ARBA" id="ARBA00023163"/>
    </source>
</evidence>
<sequence>MHSSPPACNRRYPPEKMRMPTTTFKFTTYKDIVQYFTRASRMGNLAFFTATFQANQQRKMSESLCFSSAEGLDSFNDVILSSATVDTCGVWCADESSLATFMEIPQHVRGSQRVNRRCSAFDTERKSLTSPPCDAPPRLVNARHVLVSANQNVVLSEGHTPIISQDTLQSDSILSPLISYSAIEHQPSSTRSPLYNHDSCIYDNTFYSTPNLSAKPFSPDACEQGSQSDNYDSDSSFSHLICSHNADDFGIDISYGRDGSLPGTSPQELKYIDQALDYSFIDEIHKTVREEIEAEKLACSPTSSSAEISQPATPVITLAVNQPVTIVGEDGKEYRVVVQAVEKNEVKCKRKRVNLKDAPVPKRAKGVPLANMSFEEISRRKREQNRIAAQRYREKQRTVKSAEKQEEERLEKRNAFLRLEAERLQKEIAALRELLLGKGGMLSAALD</sequence>
<comment type="subcellular location">
    <subcellularLocation>
        <location evidence="1">Nucleus</location>
    </subcellularLocation>
</comment>
<evidence type="ECO:0000313" key="9">
    <source>
        <dbReference type="EMBL" id="CAJ0589568.1"/>
    </source>
</evidence>
<dbReference type="InterPro" id="IPR004827">
    <property type="entry name" value="bZIP"/>
</dbReference>
<keyword evidence="3" id="KW-0805">Transcription regulation</keyword>
<evidence type="ECO:0000256" key="7">
    <source>
        <dbReference type="SAM" id="Coils"/>
    </source>
</evidence>
<reference evidence="9" key="1">
    <citation type="submission" date="2023-07" db="EMBL/GenBank/DDBJ databases">
        <authorList>
            <consortium name="CYATHOMIX"/>
        </authorList>
    </citation>
    <scope>NUCLEOTIDE SEQUENCE</scope>
    <source>
        <strain evidence="9">N/A</strain>
    </source>
</reference>
<feature type="domain" description="BZIP" evidence="8">
    <location>
        <begin position="375"/>
        <end position="435"/>
    </location>
</feature>
<dbReference type="Gene3D" id="1.20.5.170">
    <property type="match status" value="1"/>
</dbReference>
<dbReference type="EMBL" id="CATQJL010000001">
    <property type="protein sequence ID" value="CAJ0589568.1"/>
    <property type="molecule type" value="Genomic_DNA"/>
</dbReference>
<evidence type="ECO:0000259" key="8">
    <source>
        <dbReference type="PROSITE" id="PS50217"/>
    </source>
</evidence>
<dbReference type="CDD" id="cd14692">
    <property type="entry name" value="bZIP_ATF4"/>
    <property type="match status" value="1"/>
</dbReference>
<dbReference type="SUPFAM" id="SSF57959">
    <property type="entry name" value="Leucine zipper domain"/>
    <property type="match status" value="1"/>
</dbReference>
<keyword evidence="10" id="KW-1185">Reference proteome</keyword>
<dbReference type="PROSITE" id="PS50217">
    <property type="entry name" value="BZIP"/>
    <property type="match status" value="1"/>
</dbReference>
<dbReference type="InterPro" id="IPR046347">
    <property type="entry name" value="bZIP_sf"/>
</dbReference>
<dbReference type="PANTHER" id="PTHR13044:SF42">
    <property type="entry name" value="BZIP DOMAIN-CONTAINING PROTEIN"/>
    <property type="match status" value="1"/>
</dbReference>
<dbReference type="PANTHER" id="PTHR13044">
    <property type="entry name" value="ACTIVATING TRANSCRIPTION FACTOR ATF 4/5"/>
    <property type="match status" value="1"/>
</dbReference>
<keyword evidence="4" id="KW-0238">DNA-binding</keyword>
<dbReference type="GO" id="GO:0001228">
    <property type="term" value="F:DNA-binding transcription activator activity, RNA polymerase II-specific"/>
    <property type="evidence" value="ECO:0007669"/>
    <property type="project" value="TreeGrafter"/>
</dbReference>
<keyword evidence="7" id="KW-0175">Coiled coil</keyword>